<evidence type="ECO:0000256" key="2">
    <source>
        <dbReference type="ARBA" id="ARBA00022729"/>
    </source>
</evidence>
<evidence type="ECO:0000313" key="8">
    <source>
        <dbReference type="EMBL" id="QIN80116.1"/>
    </source>
</evidence>
<dbReference type="PANTHER" id="PTHR43649:SF33">
    <property type="entry name" value="POLYGALACTURONAN_RHAMNOGALACTURONAN-BINDING PROTEIN YTCQ"/>
    <property type="match status" value="1"/>
</dbReference>
<dbReference type="Gene3D" id="3.40.190.10">
    <property type="entry name" value="Periplasmic binding protein-like II"/>
    <property type="match status" value="2"/>
</dbReference>
<dbReference type="RefSeq" id="WP_166397792.1">
    <property type="nucleotide sequence ID" value="NZ_CP045121.1"/>
</dbReference>
<evidence type="ECO:0000256" key="6">
    <source>
        <dbReference type="SAM" id="MobiDB-lite"/>
    </source>
</evidence>
<evidence type="ECO:0000256" key="7">
    <source>
        <dbReference type="SAM" id="SignalP"/>
    </source>
</evidence>
<accession>A0A6G8Q0X2</accession>
<dbReference type="SUPFAM" id="SSF53850">
    <property type="entry name" value="Periplasmic binding protein-like II"/>
    <property type="match status" value="1"/>
</dbReference>
<dbReference type="PANTHER" id="PTHR43649">
    <property type="entry name" value="ARABINOSE-BINDING PROTEIN-RELATED"/>
    <property type="match status" value="1"/>
</dbReference>
<dbReference type="InterPro" id="IPR050490">
    <property type="entry name" value="Bact_solute-bd_prot1"/>
</dbReference>
<dbReference type="KEGG" id="rmar:GBA65_18105"/>
<keyword evidence="4" id="KW-0564">Palmitate</keyword>
<dbReference type="EMBL" id="CP045121">
    <property type="protein sequence ID" value="QIN80116.1"/>
    <property type="molecule type" value="Genomic_DNA"/>
</dbReference>
<evidence type="ECO:0000256" key="1">
    <source>
        <dbReference type="ARBA" id="ARBA00022475"/>
    </source>
</evidence>
<keyword evidence="5" id="KW-0449">Lipoprotein</keyword>
<dbReference type="PROSITE" id="PS51257">
    <property type="entry name" value="PROKAR_LIPOPROTEIN"/>
    <property type="match status" value="1"/>
</dbReference>
<reference evidence="8 9" key="1">
    <citation type="submission" date="2019-10" db="EMBL/GenBank/DDBJ databases">
        <title>Rubrobacter sp nov SCSIO 52915 isolated from a deep-sea sediment in the South China Sea.</title>
        <authorList>
            <person name="Chen R.W."/>
        </authorList>
    </citation>
    <scope>NUCLEOTIDE SEQUENCE [LARGE SCALE GENOMIC DNA]</scope>
    <source>
        <strain evidence="8 9">SCSIO 52915</strain>
    </source>
</reference>
<dbReference type="InterPro" id="IPR006059">
    <property type="entry name" value="SBP"/>
</dbReference>
<keyword evidence="9" id="KW-1185">Reference proteome</keyword>
<dbReference type="AlphaFoldDB" id="A0A6G8Q0X2"/>
<sequence>MARAIRAWLASIFCVATTLTLLSGCALYAGGEGGGGEGGGGAITFLHWRGEDQQVFGELAEGFEEETGIRVEQSVLPSDAYTAQSQQTILSGRGADVFATQPGSQFRQLTDAGVYADLTDAEFTGRFDEQFIEAGRTEGGEQLTLPYQLVFNIPVYNVRLLEEAGFDEPPQDWEGFLSLCDALKEQGAAPIAFAGNTSASQFINPMLMNNQPSDDIWQRVEAGEARVTEDWYVETLSQIAELRDRGCFQDDPLGSTQEGISALFAQEEAGMMALGSYQMATVAEQNPDIEQDLLAPITVPAEEARYDGIYTSTFMLGVNAKGENQEAARQWVEYLTRPENAATYANDTGQLLTLSEVDYTSEILRTQQPWREKRLLFQPRFELTVEEIDQGMRTSVEDILSGSAPEEAAQSFQSTIDRAIQE</sequence>
<evidence type="ECO:0000256" key="5">
    <source>
        <dbReference type="ARBA" id="ARBA00023288"/>
    </source>
</evidence>
<keyword evidence="1" id="KW-1003">Cell membrane</keyword>
<protein>
    <submittedName>
        <fullName evidence="8">Extracellular solute-binding protein</fullName>
    </submittedName>
</protein>
<feature type="chain" id="PRO_5039632377" evidence="7">
    <location>
        <begin position="29"/>
        <end position="422"/>
    </location>
</feature>
<evidence type="ECO:0000256" key="3">
    <source>
        <dbReference type="ARBA" id="ARBA00023136"/>
    </source>
</evidence>
<gene>
    <name evidence="8" type="ORF">GBA65_18105</name>
</gene>
<evidence type="ECO:0000313" key="9">
    <source>
        <dbReference type="Proteomes" id="UP000502706"/>
    </source>
</evidence>
<feature type="region of interest" description="Disordered" evidence="6">
    <location>
        <begin position="402"/>
        <end position="422"/>
    </location>
</feature>
<organism evidence="8 9">
    <name type="scientific">Rubrobacter marinus</name>
    <dbReference type="NCBI Taxonomy" id="2653852"/>
    <lineage>
        <taxon>Bacteria</taxon>
        <taxon>Bacillati</taxon>
        <taxon>Actinomycetota</taxon>
        <taxon>Rubrobacteria</taxon>
        <taxon>Rubrobacterales</taxon>
        <taxon>Rubrobacteraceae</taxon>
        <taxon>Rubrobacter</taxon>
    </lineage>
</organism>
<dbReference type="Proteomes" id="UP000502706">
    <property type="component" value="Chromosome"/>
</dbReference>
<feature type="signal peptide" evidence="7">
    <location>
        <begin position="1"/>
        <end position="28"/>
    </location>
</feature>
<evidence type="ECO:0000256" key="4">
    <source>
        <dbReference type="ARBA" id="ARBA00023139"/>
    </source>
</evidence>
<keyword evidence="2 7" id="KW-0732">Signal</keyword>
<name>A0A6G8Q0X2_9ACTN</name>
<keyword evidence="3" id="KW-0472">Membrane</keyword>
<proteinExistence type="predicted"/>
<dbReference type="Pfam" id="PF01547">
    <property type="entry name" value="SBP_bac_1"/>
    <property type="match status" value="1"/>
</dbReference>